<dbReference type="Proteomes" id="UP000265618">
    <property type="component" value="Unassembled WGS sequence"/>
</dbReference>
<feature type="non-terminal residue" evidence="1">
    <location>
        <position position="1"/>
    </location>
</feature>
<protein>
    <submittedName>
        <fullName evidence="1">Uncharacterized protein</fullName>
    </submittedName>
</protein>
<reference evidence="1 2" key="1">
    <citation type="journal article" date="2018" name="PLoS ONE">
        <title>The draft genome of Kipferlia bialata reveals reductive genome evolution in fornicate parasites.</title>
        <authorList>
            <person name="Tanifuji G."/>
            <person name="Takabayashi S."/>
            <person name="Kume K."/>
            <person name="Takagi M."/>
            <person name="Nakayama T."/>
            <person name="Kamikawa R."/>
            <person name="Inagaki Y."/>
            <person name="Hashimoto T."/>
        </authorList>
    </citation>
    <scope>NUCLEOTIDE SEQUENCE [LARGE SCALE GENOMIC DNA]</scope>
    <source>
        <strain evidence="1">NY0173</strain>
    </source>
</reference>
<name>A0A9K3D7S8_9EUKA</name>
<comment type="caution">
    <text evidence="1">The sequence shown here is derived from an EMBL/GenBank/DDBJ whole genome shotgun (WGS) entry which is preliminary data.</text>
</comment>
<sequence>MRIMLYRSFKGREQILVDNAPKIVQIALDPRFAKYTFRPVFMLPGAALELIKGEEGKNLAAQFMTAPTPIARMFLEEILLFIKAATPAHVNEIYHALKPRIKNIAYEDACSIGKEAFSPEETQPTYEATPSDRLRVEEHCCHK</sequence>
<evidence type="ECO:0000313" key="1">
    <source>
        <dbReference type="EMBL" id="GIQ90197.1"/>
    </source>
</evidence>
<dbReference type="AlphaFoldDB" id="A0A9K3D7S8"/>
<accession>A0A9K3D7S8</accession>
<dbReference type="EMBL" id="BDIP01005890">
    <property type="protein sequence ID" value="GIQ90197.1"/>
    <property type="molecule type" value="Genomic_DNA"/>
</dbReference>
<evidence type="ECO:0000313" key="2">
    <source>
        <dbReference type="Proteomes" id="UP000265618"/>
    </source>
</evidence>
<gene>
    <name evidence="1" type="ORF">KIPB_012905</name>
</gene>
<organism evidence="1 2">
    <name type="scientific">Kipferlia bialata</name>
    <dbReference type="NCBI Taxonomy" id="797122"/>
    <lineage>
        <taxon>Eukaryota</taxon>
        <taxon>Metamonada</taxon>
        <taxon>Carpediemonas-like organisms</taxon>
        <taxon>Kipferlia</taxon>
    </lineage>
</organism>
<proteinExistence type="predicted"/>
<keyword evidence="2" id="KW-1185">Reference proteome</keyword>